<sequence length="51" mass="5788">MANAEPEGPVRADSWEDLPDGGDYVQTEPMQYVGEECGTWVRQDDDSWVKQ</sequence>
<evidence type="ECO:0000256" key="1">
    <source>
        <dbReference type="SAM" id="MobiDB-lite"/>
    </source>
</evidence>
<organism evidence="2">
    <name type="scientific">marine metagenome</name>
    <dbReference type="NCBI Taxonomy" id="408172"/>
    <lineage>
        <taxon>unclassified sequences</taxon>
        <taxon>metagenomes</taxon>
        <taxon>ecological metagenomes</taxon>
    </lineage>
</organism>
<feature type="region of interest" description="Disordered" evidence="1">
    <location>
        <begin position="1"/>
        <end position="27"/>
    </location>
</feature>
<evidence type="ECO:0000313" key="2">
    <source>
        <dbReference type="EMBL" id="SVA10716.1"/>
    </source>
</evidence>
<name>A0A381T3C5_9ZZZZ</name>
<proteinExistence type="predicted"/>
<gene>
    <name evidence="2" type="ORF">METZ01_LOCUS63570</name>
</gene>
<dbReference type="EMBL" id="UINC01003966">
    <property type="protein sequence ID" value="SVA10716.1"/>
    <property type="molecule type" value="Genomic_DNA"/>
</dbReference>
<reference evidence="2" key="1">
    <citation type="submission" date="2018-05" db="EMBL/GenBank/DDBJ databases">
        <authorList>
            <person name="Lanie J.A."/>
            <person name="Ng W.-L."/>
            <person name="Kazmierczak K.M."/>
            <person name="Andrzejewski T.M."/>
            <person name="Davidsen T.M."/>
            <person name="Wayne K.J."/>
            <person name="Tettelin H."/>
            <person name="Glass J.I."/>
            <person name="Rusch D."/>
            <person name="Podicherti R."/>
            <person name="Tsui H.-C.T."/>
            <person name="Winkler M.E."/>
        </authorList>
    </citation>
    <scope>NUCLEOTIDE SEQUENCE</scope>
</reference>
<protein>
    <submittedName>
        <fullName evidence="2">Uncharacterized protein</fullName>
    </submittedName>
</protein>
<dbReference type="AlphaFoldDB" id="A0A381T3C5"/>
<accession>A0A381T3C5</accession>